<evidence type="ECO:0000313" key="1">
    <source>
        <dbReference type="EMBL" id="MBD3925682.1"/>
    </source>
</evidence>
<dbReference type="InterPro" id="IPR036412">
    <property type="entry name" value="HAD-like_sf"/>
</dbReference>
<protein>
    <submittedName>
        <fullName evidence="1">Haloacid dehalogenase-like hydrolase</fullName>
    </submittedName>
</protein>
<name>A0ABR8NC13_9ACTN</name>
<dbReference type="Pfam" id="PF12710">
    <property type="entry name" value="HAD"/>
    <property type="match status" value="1"/>
</dbReference>
<gene>
    <name evidence="1" type="ORF">IEZ26_13700</name>
</gene>
<reference evidence="1 2" key="1">
    <citation type="submission" date="2020-09" db="EMBL/GenBank/DDBJ databases">
        <title>novel species in genus Nocardioides.</title>
        <authorList>
            <person name="Zhang G."/>
        </authorList>
    </citation>
    <scope>NUCLEOTIDE SEQUENCE [LARGE SCALE GENOMIC DNA]</scope>
    <source>
        <strain evidence="1 2">KCTC 39551</strain>
    </source>
</reference>
<dbReference type="InterPro" id="IPR023214">
    <property type="entry name" value="HAD_sf"/>
</dbReference>
<keyword evidence="2" id="KW-1185">Reference proteome</keyword>
<dbReference type="EMBL" id="JACXYZ010000002">
    <property type="protein sequence ID" value="MBD3925682.1"/>
    <property type="molecule type" value="Genomic_DNA"/>
</dbReference>
<comment type="caution">
    <text evidence="1">The sequence shown here is derived from an EMBL/GenBank/DDBJ whole genome shotgun (WGS) entry which is preliminary data.</text>
</comment>
<evidence type="ECO:0000313" key="2">
    <source>
        <dbReference type="Proteomes" id="UP000618818"/>
    </source>
</evidence>
<dbReference type="RefSeq" id="WP_191195567.1">
    <property type="nucleotide sequence ID" value="NZ_JACXYZ010000002.1"/>
</dbReference>
<dbReference type="CDD" id="cd01427">
    <property type="entry name" value="HAD_like"/>
    <property type="match status" value="1"/>
</dbReference>
<sequence length="319" mass="35371">MTTGLSTWKDGPTTATIVDFVAGVSDPGGPDFVEPADRVAVFDNDGTLWCEKPMPIQLDFTVRRLAEMAADDPTLQQQQPWKAAHEHDLHWMGAAMVKHYHGDDEDLRALMGAVTRAFDTVTVEEYDARVREFFLKADHPTLGRSYRSCAFSPMVELLRYLEAHGFTSYIASGGDRDFMRPVASELYGVPPERVIGSALGLTYAEANGATSLVYKAAMEFFDDGPEKPIRIWSRIGRRPILSVGNSNGDVPMLTFSESPGRPALRLLVRHDDAEREFAYDAGSEDALVGAEKQRWTVVSMRNDWVEVFGDEASSAVSDR</sequence>
<dbReference type="Proteomes" id="UP000618818">
    <property type="component" value="Unassembled WGS sequence"/>
</dbReference>
<dbReference type="SUPFAM" id="SSF56784">
    <property type="entry name" value="HAD-like"/>
    <property type="match status" value="1"/>
</dbReference>
<proteinExistence type="predicted"/>
<organism evidence="1 2">
    <name type="scientific">Nocardioides cavernae</name>
    <dbReference type="NCBI Taxonomy" id="1921566"/>
    <lineage>
        <taxon>Bacteria</taxon>
        <taxon>Bacillati</taxon>
        <taxon>Actinomycetota</taxon>
        <taxon>Actinomycetes</taxon>
        <taxon>Propionibacteriales</taxon>
        <taxon>Nocardioidaceae</taxon>
        <taxon>Nocardioides</taxon>
    </lineage>
</organism>
<accession>A0ABR8NC13</accession>
<dbReference type="Gene3D" id="3.40.50.1000">
    <property type="entry name" value="HAD superfamily/HAD-like"/>
    <property type="match status" value="1"/>
</dbReference>